<dbReference type="Gene3D" id="3.30.70.80">
    <property type="entry name" value="Peptidase S8 propeptide/proteinase inhibitor I9"/>
    <property type="match status" value="1"/>
</dbReference>
<keyword evidence="2 5" id="KW-0645">Protease</keyword>
<dbReference type="Gene3D" id="3.40.50.200">
    <property type="entry name" value="Peptidase S8/S53 domain"/>
    <property type="match status" value="1"/>
</dbReference>
<dbReference type="PROSITE" id="PS51892">
    <property type="entry name" value="SUBTILASE"/>
    <property type="match status" value="1"/>
</dbReference>
<evidence type="ECO:0000256" key="2">
    <source>
        <dbReference type="ARBA" id="ARBA00022670"/>
    </source>
</evidence>
<evidence type="ECO:0000313" key="11">
    <source>
        <dbReference type="EMBL" id="MFG3191148.1"/>
    </source>
</evidence>
<dbReference type="RefSeq" id="WP_392883154.1">
    <property type="nucleotide sequence ID" value="NZ_JBICZW010000011.1"/>
</dbReference>
<dbReference type="InterPro" id="IPR015500">
    <property type="entry name" value="Peptidase_S8_subtilisin-rel"/>
</dbReference>
<dbReference type="SUPFAM" id="SSF52743">
    <property type="entry name" value="Subtilisin-like"/>
    <property type="match status" value="1"/>
</dbReference>
<feature type="active site" description="Charge relay system" evidence="5">
    <location>
        <position position="196"/>
    </location>
</feature>
<feature type="chain" id="PRO_5045262511" evidence="8">
    <location>
        <begin position="30"/>
        <end position="401"/>
    </location>
</feature>
<dbReference type="InterPro" id="IPR034193">
    <property type="entry name" value="PCSK9_ProteinaseK-like"/>
</dbReference>
<feature type="domain" description="Peptidase S8/S53" evidence="9">
    <location>
        <begin position="154"/>
        <end position="382"/>
    </location>
</feature>
<feature type="active site" description="Charge relay system" evidence="5">
    <location>
        <position position="346"/>
    </location>
</feature>
<feature type="domain" description="Inhibitor I9" evidence="10">
    <location>
        <begin position="78"/>
        <end position="112"/>
    </location>
</feature>
<dbReference type="InterPro" id="IPR023827">
    <property type="entry name" value="Peptidase_S8_Asp-AS"/>
</dbReference>
<gene>
    <name evidence="11" type="ORF">ACGFYS_19675</name>
</gene>
<dbReference type="Proteomes" id="UP001604282">
    <property type="component" value="Unassembled WGS sequence"/>
</dbReference>
<accession>A0ABW7BYT5</accession>
<keyword evidence="12" id="KW-1185">Reference proteome</keyword>
<organism evidence="11 12">
    <name type="scientific">Streptomyces omiyaensis</name>
    <dbReference type="NCBI Taxonomy" id="68247"/>
    <lineage>
        <taxon>Bacteria</taxon>
        <taxon>Bacillati</taxon>
        <taxon>Actinomycetota</taxon>
        <taxon>Actinomycetes</taxon>
        <taxon>Kitasatosporales</taxon>
        <taxon>Streptomycetaceae</taxon>
        <taxon>Streptomyces</taxon>
    </lineage>
</organism>
<dbReference type="PANTHER" id="PTHR43806:SF11">
    <property type="entry name" value="CEREVISIN-RELATED"/>
    <property type="match status" value="1"/>
</dbReference>
<dbReference type="InterPro" id="IPR023828">
    <property type="entry name" value="Peptidase_S8_Ser-AS"/>
</dbReference>
<dbReference type="EC" id="3.4.-.-" evidence="11"/>
<evidence type="ECO:0000256" key="1">
    <source>
        <dbReference type="ARBA" id="ARBA00011073"/>
    </source>
</evidence>
<evidence type="ECO:0000256" key="8">
    <source>
        <dbReference type="SAM" id="SignalP"/>
    </source>
</evidence>
<feature type="region of interest" description="Disordered" evidence="7">
    <location>
        <begin position="106"/>
        <end position="132"/>
    </location>
</feature>
<dbReference type="SUPFAM" id="SSF54897">
    <property type="entry name" value="Protease propeptides/inhibitors"/>
    <property type="match status" value="1"/>
</dbReference>
<comment type="caution">
    <text evidence="11">The sequence shown here is derived from an EMBL/GenBank/DDBJ whole genome shotgun (WGS) entry which is preliminary data.</text>
</comment>
<dbReference type="InterPro" id="IPR050131">
    <property type="entry name" value="Peptidase_S8_subtilisin-like"/>
</dbReference>
<keyword evidence="4 5" id="KW-0720">Serine protease</keyword>
<dbReference type="CDD" id="cd04077">
    <property type="entry name" value="Peptidases_S8_PCSK9_ProteinaseK_like"/>
    <property type="match status" value="1"/>
</dbReference>
<proteinExistence type="inferred from homology"/>
<dbReference type="InterPro" id="IPR037045">
    <property type="entry name" value="S8pro/Inhibitor_I9_sf"/>
</dbReference>
<evidence type="ECO:0000256" key="3">
    <source>
        <dbReference type="ARBA" id="ARBA00022801"/>
    </source>
</evidence>
<evidence type="ECO:0000256" key="5">
    <source>
        <dbReference type="PROSITE-ProRule" id="PRU01240"/>
    </source>
</evidence>
<dbReference type="PROSITE" id="PS00138">
    <property type="entry name" value="SUBTILASE_SER"/>
    <property type="match status" value="1"/>
</dbReference>
<dbReference type="EMBL" id="JBICZW010000011">
    <property type="protein sequence ID" value="MFG3191148.1"/>
    <property type="molecule type" value="Genomic_DNA"/>
</dbReference>
<name>A0ABW7BYT5_9ACTN</name>
<feature type="active site" description="Charge relay system" evidence="5">
    <location>
        <position position="163"/>
    </location>
</feature>
<dbReference type="PROSITE" id="PS00137">
    <property type="entry name" value="SUBTILASE_HIS"/>
    <property type="match status" value="1"/>
</dbReference>
<dbReference type="InterPro" id="IPR036852">
    <property type="entry name" value="Peptidase_S8/S53_dom_sf"/>
</dbReference>
<dbReference type="GO" id="GO:0016787">
    <property type="term" value="F:hydrolase activity"/>
    <property type="evidence" value="ECO:0007669"/>
    <property type="project" value="UniProtKB-KW"/>
</dbReference>
<feature type="signal peptide" evidence="8">
    <location>
        <begin position="1"/>
        <end position="29"/>
    </location>
</feature>
<protein>
    <submittedName>
        <fullName evidence="11">S8 family peptidase</fullName>
        <ecNumber evidence="11">3.4.-.-</ecNumber>
    </submittedName>
</protein>
<dbReference type="InterPro" id="IPR000209">
    <property type="entry name" value="Peptidase_S8/S53_dom"/>
</dbReference>
<evidence type="ECO:0000256" key="7">
    <source>
        <dbReference type="SAM" id="MobiDB-lite"/>
    </source>
</evidence>
<dbReference type="PANTHER" id="PTHR43806">
    <property type="entry name" value="PEPTIDASE S8"/>
    <property type="match status" value="1"/>
</dbReference>
<evidence type="ECO:0000256" key="6">
    <source>
        <dbReference type="RuleBase" id="RU003355"/>
    </source>
</evidence>
<evidence type="ECO:0000256" key="4">
    <source>
        <dbReference type="ARBA" id="ARBA00022825"/>
    </source>
</evidence>
<dbReference type="InterPro" id="IPR022398">
    <property type="entry name" value="Peptidase_S8_His-AS"/>
</dbReference>
<dbReference type="InterPro" id="IPR010259">
    <property type="entry name" value="S8pro/Inhibitor_I9"/>
</dbReference>
<dbReference type="PROSITE" id="PS00136">
    <property type="entry name" value="SUBTILASE_ASP"/>
    <property type="match status" value="1"/>
</dbReference>
<evidence type="ECO:0000259" key="10">
    <source>
        <dbReference type="Pfam" id="PF05922"/>
    </source>
</evidence>
<evidence type="ECO:0000313" key="12">
    <source>
        <dbReference type="Proteomes" id="UP001604282"/>
    </source>
</evidence>
<reference evidence="11 12" key="1">
    <citation type="submission" date="2024-10" db="EMBL/GenBank/DDBJ databases">
        <title>The Natural Products Discovery Center: Release of the First 8490 Sequenced Strains for Exploring Actinobacteria Biosynthetic Diversity.</title>
        <authorList>
            <person name="Kalkreuter E."/>
            <person name="Kautsar S.A."/>
            <person name="Yang D."/>
            <person name="Bader C.D."/>
            <person name="Teijaro C.N."/>
            <person name="Fluegel L."/>
            <person name="Davis C.M."/>
            <person name="Simpson J.R."/>
            <person name="Lauterbach L."/>
            <person name="Steele A.D."/>
            <person name="Gui C."/>
            <person name="Meng S."/>
            <person name="Li G."/>
            <person name="Viehrig K."/>
            <person name="Ye F."/>
            <person name="Su P."/>
            <person name="Kiefer A.F."/>
            <person name="Nichols A."/>
            <person name="Cepeda A.J."/>
            <person name="Yan W."/>
            <person name="Fan B."/>
            <person name="Jiang Y."/>
            <person name="Adhikari A."/>
            <person name="Zheng C.-J."/>
            <person name="Schuster L."/>
            <person name="Cowan T.M."/>
            <person name="Smanski M.J."/>
            <person name="Chevrette M.G."/>
            <person name="De Carvalho L.P.S."/>
            <person name="Shen B."/>
        </authorList>
    </citation>
    <scope>NUCLEOTIDE SEQUENCE [LARGE SCALE GENOMIC DNA]</scope>
    <source>
        <strain evidence="11 12">NPDC048229</strain>
    </source>
</reference>
<dbReference type="Pfam" id="PF05922">
    <property type="entry name" value="Inhibitor_I9"/>
    <property type="match status" value="1"/>
</dbReference>
<dbReference type="PRINTS" id="PR00723">
    <property type="entry name" value="SUBTILISIN"/>
</dbReference>
<keyword evidence="8" id="KW-0732">Signal</keyword>
<sequence>MNTRTRLALASVTLSVLPLTALTAPAATASDPGAGPEPLPAPLVSAADAVPGEYIVTLDRTADAAAVAEKLGLTPTFVYKKALNGFAAPLTAAQLDAVRRTPGVASVEEDAVTPAPPRPALPDGARSPASSWGLDRIDQANLPLDGDFTTLGSGAGVTAYILDTGIDYAHDELRGRASFGFDAMGDGRSGQDCNGHGTHVAGTVAGKTYGVARKAALVSVRVLGCDGRGSYSGMIAGLEWVARNARQPAVLNGSLGGARSAALNNATTALRNAGVLPVLAAGNDAKDACDVSPASAEGAVTVAASNAWDEETSFSNYGRCVELYAPGQDIVSARLGGGSASLNGTSMAAPHVTGVAALYKAAHPSAAPAEVAAWLDEQSTKDVLTNVSNGTPNKLLHTGGL</sequence>
<comment type="similarity">
    <text evidence="1 5 6">Belongs to the peptidase S8 family.</text>
</comment>
<keyword evidence="3 5" id="KW-0378">Hydrolase</keyword>
<evidence type="ECO:0000259" key="9">
    <source>
        <dbReference type="Pfam" id="PF00082"/>
    </source>
</evidence>
<dbReference type="Pfam" id="PF00082">
    <property type="entry name" value="Peptidase_S8"/>
    <property type="match status" value="1"/>
</dbReference>